<dbReference type="SUPFAM" id="SSF56059">
    <property type="entry name" value="Glutathione synthetase ATP-binding domain-like"/>
    <property type="match status" value="1"/>
</dbReference>
<evidence type="ECO:0000313" key="2">
    <source>
        <dbReference type="Proteomes" id="UP000730591"/>
    </source>
</evidence>
<dbReference type="PANTHER" id="PTHR39217:SF1">
    <property type="entry name" value="GLUTATHIONE SYNTHETASE"/>
    <property type="match status" value="1"/>
</dbReference>
<dbReference type="RefSeq" id="WP_167997107.1">
    <property type="nucleotide sequence ID" value="NZ_JAATEM010000024.1"/>
</dbReference>
<dbReference type="Proteomes" id="UP000730591">
    <property type="component" value="Unassembled WGS sequence"/>
</dbReference>
<name>A0ABX1AAP6_9ACTN</name>
<accession>A0ABX1AAP6</accession>
<protein>
    <recommendedName>
        <fullName evidence="3">ATP-grasp domain-containing protein</fullName>
    </recommendedName>
</protein>
<evidence type="ECO:0008006" key="3">
    <source>
        <dbReference type="Google" id="ProtNLM"/>
    </source>
</evidence>
<comment type="caution">
    <text evidence="1">The sequence shown here is derived from an EMBL/GenBank/DDBJ whole genome shotgun (WGS) entry which is preliminary data.</text>
</comment>
<keyword evidence="2" id="KW-1185">Reference proteome</keyword>
<proteinExistence type="predicted"/>
<organism evidence="1 2">
    <name type="scientific">Streptomyces composti</name>
    <dbReference type="NCBI Taxonomy" id="2720025"/>
    <lineage>
        <taxon>Bacteria</taxon>
        <taxon>Bacillati</taxon>
        <taxon>Actinomycetota</taxon>
        <taxon>Actinomycetes</taxon>
        <taxon>Kitasatosporales</taxon>
        <taxon>Streptomycetaceae</taxon>
        <taxon>Streptomyces</taxon>
    </lineage>
</organism>
<reference evidence="1 2" key="1">
    <citation type="submission" date="2020-03" db="EMBL/GenBank/DDBJ databases">
        <title>WGS of actinomycetes isolated from Thailand.</title>
        <authorList>
            <person name="Thawai C."/>
        </authorList>
    </citation>
    <scope>NUCLEOTIDE SEQUENCE [LARGE SCALE GENOMIC DNA]</scope>
    <source>
        <strain evidence="1 2">SBST2-5</strain>
    </source>
</reference>
<dbReference type="EMBL" id="JAATEM010000024">
    <property type="protein sequence ID" value="NJP52260.1"/>
    <property type="molecule type" value="Genomic_DNA"/>
</dbReference>
<gene>
    <name evidence="1" type="ORF">HCJ93_19935</name>
</gene>
<dbReference type="PANTHER" id="PTHR39217">
    <property type="match status" value="1"/>
</dbReference>
<sequence length="301" mass="32247">MGRTALVTCRPAPGVAEDRDLPGLVRALQAAGAEAVAVAWDDEEVDWGSFDLAVIRSTWDYSWRAAEFTAWAQRCGRATRLANPVDVVRWNVDKRYLGELGAAGVPVVETRYVAAGDPVELPQEGEFVVKPTSGAGARLAARYAADEHEAARRQIRRMHAEGFTAMVQPYVRSVDTAGERALQFFGGSLLHASRKGAVLAPGTPYDARKTAHPGLTPWTPAAEELAVAERALGAVPGAPELLYARVDLVDGDDGRPRVMELELVEPDLFLSLHPGSVPRVVDAILRAAAGGRPRCAGGDPR</sequence>
<evidence type="ECO:0000313" key="1">
    <source>
        <dbReference type="EMBL" id="NJP52260.1"/>
    </source>
</evidence>
<dbReference type="InterPro" id="IPR053191">
    <property type="entry name" value="DcsG_Biosynth_Enzyme"/>
</dbReference>